<gene>
    <name evidence="2" type="ORF">H8R23_00960</name>
</gene>
<protein>
    <submittedName>
        <fullName evidence="2">Zinc-dependent peptidase</fullName>
    </submittedName>
</protein>
<evidence type="ECO:0000313" key="3">
    <source>
        <dbReference type="Proteomes" id="UP000629963"/>
    </source>
</evidence>
<keyword evidence="1" id="KW-1133">Transmembrane helix</keyword>
<dbReference type="PANTHER" id="PTHR30164">
    <property type="entry name" value="MTFA PEPTIDASE"/>
    <property type="match status" value="1"/>
</dbReference>
<reference evidence="2 3" key="1">
    <citation type="submission" date="2020-08" db="EMBL/GenBank/DDBJ databases">
        <title>Description of novel Flavobacterium F-380 isolate.</title>
        <authorList>
            <person name="Saticioglu I.B."/>
            <person name="Duman M."/>
            <person name="Altun S."/>
        </authorList>
    </citation>
    <scope>NUCLEOTIDE SEQUENCE [LARGE SCALE GENOMIC DNA]</scope>
    <source>
        <strain evidence="2 3">F-380</strain>
    </source>
</reference>
<feature type="transmembrane region" description="Helical" evidence="1">
    <location>
        <begin position="6"/>
        <end position="25"/>
    </location>
</feature>
<dbReference type="Gene3D" id="1.10.472.150">
    <property type="entry name" value="Glucose-regulated metallo-peptidase M90, N-terminal domain"/>
    <property type="match status" value="1"/>
</dbReference>
<comment type="caution">
    <text evidence="2">The sequence shown here is derived from an EMBL/GenBank/DDBJ whole genome shotgun (WGS) entry which is preliminary data.</text>
</comment>
<dbReference type="RefSeq" id="WP_187008578.1">
    <property type="nucleotide sequence ID" value="NZ_JACRUI010000001.1"/>
</dbReference>
<accession>A0ABR7J3S0</accession>
<proteinExistence type="predicted"/>
<keyword evidence="1" id="KW-0812">Transmembrane</keyword>
<organism evidence="2 3">
    <name type="scientific">Flavobacterium kayseriense</name>
    <dbReference type="NCBI Taxonomy" id="2764714"/>
    <lineage>
        <taxon>Bacteria</taxon>
        <taxon>Pseudomonadati</taxon>
        <taxon>Bacteroidota</taxon>
        <taxon>Flavobacteriia</taxon>
        <taxon>Flavobacteriales</taxon>
        <taxon>Flavobacteriaceae</taxon>
        <taxon>Flavobacterium</taxon>
    </lineage>
</organism>
<name>A0ABR7J3S0_9FLAO</name>
<dbReference type="EMBL" id="JACRUJ010000001">
    <property type="protein sequence ID" value="MBC5839964.1"/>
    <property type="molecule type" value="Genomic_DNA"/>
</dbReference>
<dbReference type="PANTHER" id="PTHR30164:SF2">
    <property type="entry name" value="PROTEIN MTFA"/>
    <property type="match status" value="1"/>
</dbReference>
<keyword evidence="1" id="KW-0472">Membrane</keyword>
<dbReference type="SUPFAM" id="SSF55486">
    <property type="entry name" value="Metalloproteases ('zincins'), catalytic domain"/>
    <property type="match status" value="1"/>
</dbReference>
<dbReference type="InterPro" id="IPR042252">
    <property type="entry name" value="MtfA_N"/>
</dbReference>
<dbReference type="Pfam" id="PF06167">
    <property type="entry name" value="Peptidase_M90"/>
    <property type="match status" value="1"/>
</dbReference>
<dbReference type="InterPro" id="IPR010384">
    <property type="entry name" value="MtfA_fam"/>
</dbReference>
<sequence>MSIIQILMFSFLGILLLVYVFNLIVEPLYVLFFNKPIYVHWYPKPNKLTTEQREIVSKEFSFYTNLPTKYKAYFEHRVTAFLANYQIVGKDSFELTDRSKVLIASTYVMLTFGMRRYLITVFNKIVVYPETYLSQITGEYHKGEFNPGMKIIVFSWADFEEGYRYENDNLNLGLHEFSHALYFHGLKGRDQSSVVFSDEYTKLQKYLVEPNVLAQLIESNYFRIYGYTNKVEFFAVVLEHFFETPHVFKSEFPELYKIVKNMINHRDH</sequence>
<dbReference type="Proteomes" id="UP000629963">
    <property type="component" value="Unassembled WGS sequence"/>
</dbReference>
<dbReference type="CDD" id="cd20170">
    <property type="entry name" value="Peptidase_M90-like"/>
    <property type="match status" value="1"/>
</dbReference>
<keyword evidence="3" id="KW-1185">Reference proteome</keyword>
<evidence type="ECO:0000256" key="1">
    <source>
        <dbReference type="SAM" id="Phobius"/>
    </source>
</evidence>
<evidence type="ECO:0000313" key="2">
    <source>
        <dbReference type="EMBL" id="MBC5839964.1"/>
    </source>
</evidence>